<reference evidence="4" key="1">
    <citation type="submission" date="2013-08" db="EMBL/GenBank/DDBJ databases">
        <authorList>
            <person name="Mendez C."/>
            <person name="Richter M."/>
            <person name="Ferrer M."/>
            <person name="Sanchez J."/>
        </authorList>
    </citation>
    <scope>NUCLEOTIDE SEQUENCE</scope>
</reference>
<dbReference type="Pfam" id="PF02801">
    <property type="entry name" value="Ketoacyl-synt_C"/>
    <property type="match status" value="1"/>
</dbReference>
<dbReference type="PROSITE" id="PS00606">
    <property type="entry name" value="KS3_1"/>
    <property type="match status" value="1"/>
</dbReference>
<protein>
    <submittedName>
        <fullName evidence="4">3-oxoacyl-(Acyl carrier protein) synthase II</fullName>
    </submittedName>
</protein>
<accession>T1BFA4</accession>
<evidence type="ECO:0000256" key="1">
    <source>
        <dbReference type="ARBA" id="ARBA00008467"/>
    </source>
</evidence>
<dbReference type="InterPro" id="IPR020841">
    <property type="entry name" value="PKS_Beta-ketoAc_synthase_dom"/>
</dbReference>
<dbReference type="NCBIfam" id="NF006587">
    <property type="entry name" value="PRK09116.1"/>
    <property type="match status" value="1"/>
</dbReference>
<evidence type="ECO:0000256" key="2">
    <source>
        <dbReference type="ARBA" id="ARBA00022679"/>
    </source>
</evidence>
<evidence type="ECO:0000259" key="3">
    <source>
        <dbReference type="PROSITE" id="PS52004"/>
    </source>
</evidence>
<dbReference type="SUPFAM" id="SSF53901">
    <property type="entry name" value="Thiolase-like"/>
    <property type="match status" value="2"/>
</dbReference>
<reference evidence="4" key="2">
    <citation type="journal article" date="2014" name="ISME J.">
        <title>Microbial stratification in low pH oxic and suboxic macroscopic growths along an acid mine drainage.</title>
        <authorList>
            <person name="Mendez-Garcia C."/>
            <person name="Mesa V."/>
            <person name="Sprenger R.R."/>
            <person name="Richter M."/>
            <person name="Diez M.S."/>
            <person name="Solano J."/>
            <person name="Bargiela R."/>
            <person name="Golyshina O.V."/>
            <person name="Manteca A."/>
            <person name="Ramos J.L."/>
            <person name="Gallego J.R."/>
            <person name="Llorente I."/>
            <person name="Martins Dos Santos V.A."/>
            <person name="Jensen O.N."/>
            <person name="Pelaez A.I."/>
            <person name="Sanchez J."/>
            <person name="Ferrer M."/>
        </authorList>
    </citation>
    <scope>NUCLEOTIDE SEQUENCE</scope>
</reference>
<comment type="caution">
    <text evidence="4">The sequence shown here is derived from an EMBL/GenBank/DDBJ whole genome shotgun (WGS) entry which is preliminary data.</text>
</comment>
<dbReference type="EMBL" id="AUZY01006893">
    <property type="protein sequence ID" value="EQD52830.1"/>
    <property type="molecule type" value="Genomic_DNA"/>
</dbReference>
<dbReference type="AlphaFoldDB" id="T1BFA4"/>
<organism evidence="4">
    <name type="scientific">mine drainage metagenome</name>
    <dbReference type="NCBI Taxonomy" id="410659"/>
    <lineage>
        <taxon>unclassified sequences</taxon>
        <taxon>metagenomes</taxon>
        <taxon>ecological metagenomes</taxon>
    </lineage>
</organism>
<dbReference type="CDD" id="cd00834">
    <property type="entry name" value="KAS_I_II"/>
    <property type="match status" value="1"/>
</dbReference>
<sequence>MAGLTALGHDWPTIAHNLQAHRSGVRYMEEWDRYEDLNTRLAAPVVSYELPPQYNRKTMRSMGPVALMSTRATELALEDAGLLNDPVLQSGQTGIAYGACSGSADAVVAFGRMAITSSIRGITSGTYVQMMSHTGAVNISLYFGITGRIIPTSSACTSGSQAIGFAYEHLKHGKQTVMIAGGAEELSIGPSAVFDTLFATSTRNDSPHATPRPFDRDRDGLVVGEGAATLILEELEHALNRGARIYAEVVGFGCNTDGSHITQPRIETMAIVMQQALEDANIPPGAIGYVNAHGTGTDRGDIAESFATHSVFGERIPISSLKSYFGHTLGACGSLEAWLSIEMMRNNWFAPTIHLENPDPACATLDYLMGSGRNMEVEHIMSNNFAFGGINTSLIFRRWENLSQGKSVI</sequence>
<evidence type="ECO:0000313" key="4">
    <source>
        <dbReference type="EMBL" id="EQD52830.1"/>
    </source>
</evidence>
<name>T1BFA4_9ZZZZ</name>
<dbReference type="GO" id="GO:0006633">
    <property type="term" value="P:fatty acid biosynthetic process"/>
    <property type="evidence" value="ECO:0007669"/>
    <property type="project" value="InterPro"/>
</dbReference>
<dbReference type="Pfam" id="PF00109">
    <property type="entry name" value="ketoacyl-synt"/>
    <property type="match status" value="1"/>
</dbReference>
<dbReference type="PANTHER" id="PTHR11712">
    <property type="entry name" value="POLYKETIDE SYNTHASE-RELATED"/>
    <property type="match status" value="1"/>
</dbReference>
<comment type="similarity">
    <text evidence="1">Belongs to the thiolase-like superfamily. Beta-ketoacyl-ACP synthases family.</text>
</comment>
<dbReference type="InterPro" id="IPR018201">
    <property type="entry name" value="Ketoacyl_synth_AS"/>
</dbReference>
<dbReference type="InterPro" id="IPR014030">
    <property type="entry name" value="Ketoacyl_synth_N"/>
</dbReference>
<gene>
    <name evidence="4" type="ORF">B1B_10532</name>
</gene>
<dbReference type="InterPro" id="IPR014031">
    <property type="entry name" value="Ketoacyl_synth_C"/>
</dbReference>
<dbReference type="PANTHER" id="PTHR11712:SF325">
    <property type="entry name" value="3-OXOACYL-(ACYL-CARRIER-PROTEIN) SYNTHASE II FABF"/>
    <property type="match status" value="1"/>
</dbReference>
<dbReference type="PROSITE" id="PS52004">
    <property type="entry name" value="KS3_2"/>
    <property type="match status" value="1"/>
</dbReference>
<dbReference type="GO" id="GO:0004315">
    <property type="term" value="F:3-oxoacyl-[acyl-carrier-protein] synthase activity"/>
    <property type="evidence" value="ECO:0007669"/>
    <property type="project" value="InterPro"/>
</dbReference>
<keyword evidence="2" id="KW-0808">Transferase</keyword>
<dbReference type="GO" id="GO:0005829">
    <property type="term" value="C:cytosol"/>
    <property type="evidence" value="ECO:0007669"/>
    <property type="project" value="TreeGrafter"/>
</dbReference>
<feature type="domain" description="Ketosynthase family 3 (KS3)" evidence="3">
    <location>
        <begin position="1"/>
        <end position="398"/>
    </location>
</feature>
<dbReference type="InterPro" id="IPR000794">
    <property type="entry name" value="Beta-ketoacyl_synthase"/>
</dbReference>
<dbReference type="InterPro" id="IPR016039">
    <property type="entry name" value="Thiolase-like"/>
</dbReference>
<dbReference type="SMART" id="SM00825">
    <property type="entry name" value="PKS_KS"/>
    <property type="match status" value="1"/>
</dbReference>
<proteinExistence type="inferred from homology"/>
<dbReference type="Gene3D" id="3.40.47.10">
    <property type="match status" value="2"/>
</dbReference>